<gene>
    <name evidence="3" type="ORF">XD72_2365</name>
</gene>
<dbReference type="PATRIC" id="fig|301375.7.peg.1837"/>
<comment type="caution">
    <text evidence="3">The sequence shown here is derived from an EMBL/GenBank/DDBJ whole genome shotgun (WGS) entry which is preliminary data.</text>
</comment>
<reference evidence="3 4" key="1">
    <citation type="journal article" date="2015" name="MBio">
        <title>Genome-Resolved Metagenomic Analysis Reveals Roles for Candidate Phyla and Other Microbial Community Members in Biogeochemical Transformations in Oil Reservoirs.</title>
        <authorList>
            <person name="Hu P."/>
            <person name="Tom L."/>
            <person name="Singh A."/>
            <person name="Thomas B.C."/>
            <person name="Baker B.J."/>
            <person name="Piceno Y.M."/>
            <person name="Andersen G.L."/>
            <person name="Banfield J.F."/>
        </authorList>
    </citation>
    <scope>NUCLEOTIDE SEQUENCE [LARGE SCALE GENOMIC DNA]</scope>
    <source>
        <strain evidence="3">57_489</strain>
    </source>
</reference>
<evidence type="ECO:0000313" key="4">
    <source>
        <dbReference type="Proteomes" id="UP000057043"/>
    </source>
</evidence>
<dbReference type="InterPro" id="IPR041633">
    <property type="entry name" value="Polbeta"/>
</dbReference>
<feature type="region of interest" description="Disordered" evidence="1">
    <location>
        <begin position="1"/>
        <end position="36"/>
    </location>
</feature>
<organism evidence="3 4">
    <name type="scientific">Methanothrix harundinacea</name>
    <dbReference type="NCBI Taxonomy" id="301375"/>
    <lineage>
        <taxon>Archaea</taxon>
        <taxon>Methanobacteriati</taxon>
        <taxon>Methanobacteriota</taxon>
        <taxon>Stenosarchaea group</taxon>
        <taxon>Methanomicrobia</taxon>
        <taxon>Methanotrichales</taxon>
        <taxon>Methanotrichaceae</taxon>
        <taxon>Methanothrix</taxon>
    </lineage>
</organism>
<evidence type="ECO:0000259" key="2">
    <source>
        <dbReference type="Pfam" id="PF18765"/>
    </source>
</evidence>
<accession>A0A101FRY0</accession>
<sequence>MRSQASEDRGRMRDPESEIPEQERSLVENSRQAARRGEADVKRLLEKARADPEVLAIIQFGSTVRGEAREDSDIDVCLVFGLDETDRLALSRKWLEYAGLNLDLHVFGLLPLYIRRRILKEGRVLFCRDEDELYELAFRTAQAFEDYKHIYREYLEEVARAGP</sequence>
<dbReference type="AlphaFoldDB" id="A0A101FRY0"/>
<name>A0A101FRY0_9EURY</name>
<dbReference type="PANTHER" id="PTHR43852">
    <property type="entry name" value="NUCLEOTIDYLTRANSFERASE"/>
    <property type="match status" value="1"/>
</dbReference>
<feature type="compositionally biased region" description="Basic and acidic residues" evidence="1">
    <location>
        <begin position="1"/>
        <end position="26"/>
    </location>
</feature>
<protein>
    <recommendedName>
        <fullName evidence="2">Polymerase beta nucleotidyltransferase domain-containing protein</fullName>
    </recommendedName>
</protein>
<evidence type="ECO:0000256" key="1">
    <source>
        <dbReference type="SAM" id="MobiDB-lite"/>
    </source>
</evidence>
<dbReference type="InterPro" id="IPR043519">
    <property type="entry name" value="NT_sf"/>
</dbReference>
<dbReference type="InterPro" id="IPR052930">
    <property type="entry name" value="TA_antitoxin_MntA"/>
</dbReference>
<dbReference type="SUPFAM" id="SSF81301">
    <property type="entry name" value="Nucleotidyltransferase"/>
    <property type="match status" value="1"/>
</dbReference>
<feature type="domain" description="Polymerase beta nucleotidyltransferase" evidence="2">
    <location>
        <begin position="45"/>
        <end position="131"/>
    </location>
</feature>
<dbReference type="Gene3D" id="3.30.460.10">
    <property type="entry name" value="Beta Polymerase, domain 2"/>
    <property type="match status" value="1"/>
</dbReference>
<dbReference type="CDD" id="cd05403">
    <property type="entry name" value="NT_KNTase_like"/>
    <property type="match status" value="1"/>
</dbReference>
<evidence type="ECO:0000313" key="3">
    <source>
        <dbReference type="EMBL" id="KUK43264.1"/>
    </source>
</evidence>
<proteinExistence type="predicted"/>
<dbReference type="Proteomes" id="UP000057043">
    <property type="component" value="Unassembled WGS sequence"/>
</dbReference>
<dbReference type="NCBIfam" id="NF047752">
    <property type="entry name" value="MntA_antitoxin"/>
    <property type="match status" value="1"/>
</dbReference>
<dbReference type="PANTHER" id="PTHR43852:SF2">
    <property type="entry name" value="PROTEIN ADENYLYLTRANSFERASE MNTA"/>
    <property type="match status" value="1"/>
</dbReference>
<dbReference type="Pfam" id="PF18765">
    <property type="entry name" value="Polbeta"/>
    <property type="match status" value="1"/>
</dbReference>
<dbReference type="EMBL" id="LGFT01000096">
    <property type="protein sequence ID" value="KUK43264.1"/>
    <property type="molecule type" value="Genomic_DNA"/>
</dbReference>